<reference evidence="1" key="1">
    <citation type="journal article" date="2014" name="Int. J. Syst. Evol. Microbiol.">
        <title>Complete genome sequence of Corynebacterium casei LMG S-19264T (=DSM 44701T), isolated from a smear-ripened cheese.</title>
        <authorList>
            <consortium name="US DOE Joint Genome Institute (JGI-PGF)"/>
            <person name="Walter F."/>
            <person name="Albersmeier A."/>
            <person name="Kalinowski J."/>
            <person name="Ruckert C."/>
        </authorList>
    </citation>
    <scope>NUCLEOTIDE SEQUENCE</scope>
    <source>
        <strain evidence="1">KCTC 32182</strain>
    </source>
</reference>
<comment type="caution">
    <text evidence="1">The sequence shown here is derived from an EMBL/GenBank/DDBJ whole genome shotgun (WGS) entry which is preliminary data.</text>
</comment>
<keyword evidence="2" id="KW-1185">Reference proteome</keyword>
<gene>
    <name evidence="1" type="primary">E</name>
    <name evidence="1" type="ORF">GCM10011289_02560</name>
</gene>
<reference evidence="1" key="2">
    <citation type="submission" date="2020-09" db="EMBL/GenBank/DDBJ databases">
        <authorList>
            <person name="Sun Q."/>
            <person name="Kim S."/>
        </authorList>
    </citation>
    <scope>NUCLEOTIDE SEQUENCE</scope>
    <source>
        <strain evidence="1">KCTC 32182</strain>
    </source>
</reference>
<protein>
    <submittedName>
        <fullName evidence="1">Tail protein</fullName>
    </submittedName>
</protein>
<dbReference type="Pfam" id="PF10109">
    <property type="entry name" value="Phage_TAC_7"/>
    <property type="match status" value="1"/>
</dbReference>
<sequence length="96" mass="10436">MQDPITLDEPITRGDQKISAVTLRKPGAGELRGVSLIDLMQMDVASLIKVVPRISTPTLTEQEVSRLDPADLVQLGTEVSGFLLPKRVKSEVSLPE</sequence>
<organism evidence="1 2">
    <name type="scientific">Paludibacterium paludis</name>
    <dbReference type="NCBI Taxonomy" id="1225769"/>
    <lineage>
        <taxon>Bacteria</taxon>
        <taxon>Pseudomonadati</taxon>
        <taxon>Pseudomonadota</taxon>
        <taxon>Betaproteobacteria</taxon>
        <taxon>Neisseriales</taxon>
        <taxon>Chromobacteriaceae</taxon>
        <taxon>Paludibacterium</taxon>
    </lineage>
</organism>
<evidence type="ECO:0000313" key="2">
    <source>
        <dbReference type="Proteomes" id="UP000645257"/>
    </source>
</evidence>
<name>A0A918U6P5_9NEIS</name>
<proteinExistence type="predicted"/>
<dbReference type="EMBL" id="BMYX01000001">
    <property type="protein sequence ID" value="GGY03713.1"/>
    <property type="molecule type" value="Genomic_DNA"/>
</dbReference>
<accession>A0A918U6P5</accession>
<dbReference type="InterPro" id="IPR019289">
    <property type="entry name" value="Phage_tail_E/E"/>
</dbReference>
<evidence type="ECO:0000313" key="1">
    <source>
        <dbReference type="EMBL" id="GGY03713.1"/>
    </source>
</evidence>
<dbReference type="Proteomes" id="UP000645257">
    <property type="component" value="Unassembled WGS sequence"/>
</dbReference>
<dbReference type="RefSeq" id="WP_229804415.1">
    <property type="nucleotide sequence ID" value="NZ_BMYX01000001.1"/>
</dbReference>
<dbReference type="AlphaFoldDB" id="A0A918U6P5"/>